<reference evidence="1" key="2">
    <citation type="submission" date="2020-05" db="UniProtKB">
        <authorList>
            <consortium name="EnsemblMetazoa"/>
        </authorList>
    </citation>
    <scope>IDENTIFICATION</scope>
    <source>
        <strain evidence="1">IAEA</strain>
    </source>
</reference>
<evidence type="ECO:0000313" key="1">
    <source>
        <dbReference type="EnsemblMetazoa" id="GPAI017149-PA"/>
    </source>
</evidence>
<organism evidence="1 2">
    <name type="scientific">Glossina pallidipes</name>
    <name type="common">Tsetse fly</name>
    <dbReference type="NCBI Taxonomy" id="7398"/>
    <lineage>
        <taxon>Eukaryota</taxon>
        <taxon>Metazoa</taxon>
        <taxon>Ecdysozoa</taxon>
        <taxon>Arthropoda</taxon>
        <taxon>Hexapoda</taxon>
        <taxon>Insecta</taxon>
        <taxon>Pterygota</taxon>
        <taxon>Neoptera</taxon>
        <taxon>Endopterygota</taxon>
        <taxon>Diptera</taxon>
        <taxon>Brachycera</taxon>
        <taxon>Muscomorpha</taxon>
        <taxon>Hippoboscoidea</taxon>
        <taxon>Glossinidae</taxon>
        <taxon>Glossina</taxon>
    </lineage>
</organism>
<proteinExistence type="predicted"/>
<keyword evidence="2" id="KW-1185">Reference proteome</keyword>
<protein>
    <submittedName>
        <fullName evidence="1">Uncharacterized protein</fullName>
    </submittedName>
</protein>
<dbReference type="AlphaFoldDB" id="A0A1A9ZJW9"/>
<evidence type="ECO:0000313" key="2">
    <source>
        <dbReference type="Proteomes" id="UP000092445"/>
    </source>
</evidence>
<name>A0A1A9ZJW9_GLOPL</name>
<dbReference type="EnsemblMetazoa" id="GPAI017149-RA">
    <property type="protein sequence ID" value="GPAI017149-PA"/>
    <property type="gene ID" value="GPAI017149"/>
</dbReference>
<sequence>MGTFVQMRKRVSTFASSMRDIERSKKNCDREMLDIILNEVVDRSTLRFQYQNIQSPQWAKCYPNQELADAARILLSTWNVYASITNGMKNLIYLNKLIVAAKMKIKKTLKSLKRGQRLVKMSITDVNDVLHKFYSKQMGKKNAFFLKYLRDRNLLV</sequence>
<dbReference type="VEuPathDB" id="VectorBase:GPAI017149"/>
<reference evidence="2" key="1">
    <citation type="submission" date="2014-03" db="EMBL/GenBank/DDBJ databases">
        <authorList>
            <person name="Aksoy S."/>
            <person name="Warren W."/>
            <person name="Wilson R.K."/>
        </authorList>
    </citation>
    <scope>NUCLEOTIDE SEQUENCE [LARGE SCALE GENOMIC DNA]</scope>
    <source>
        <strain evidence="2">IAEA</strain>
    </source>
</reference>
<accession>A0A1A9ZJW9</accession>
<dbReference type="Proteomes" id="UP000092445">
    <property type="component" value="Unassembled WGS sequence"/>
</dbReference>